<dbReference type="AlphaFoldDB" id="A0A173SJZ9"/>
<gene>
    <name evidence="1" type="ORF">ERS852582_01055</name>
</gene>
<evidence type="ECO:0000313" key="1">
    <source>
        <dbReference type="EMBL" id="CUM90045.1"/>
    </source>
</evidence>
<name>A0A173SJZ9_9FIRM</name>
<evidence type="ECO:0000313" key="2">
    <source>
        <dbReference type="Proteomes" id="UP000095649"/>
    </source>
</evidence>
<reference evidence="1 2" key="1">
    <citation type="submission" date="2015-09" db="EMBL/GenBank/DDBJ databases">
        <authorList>
            <consortium name="Pathogen Informatics"/>
        </authorList>
    </citation>
    <scope>NUCLEOTIDE SEQUENCE [LARGE SCALE GENOMIC DNA]</scope>
    <source>
        <strain evidence="1 2">2789STDY5834970</strain>
    </source>
</reference>
<dbReference type="EMBL" id="CYXN01000005">
    <property type="protein sequence ID" value="CUM90045.1"/>
    <property type="molecule type" value="Genomic_DNA"/>
</dbReference>
<proteinExistence type="predicted"/>
<protein>
    <submittedName>
        <fullName evidence="1">Uncharacterized protein</fullName>
    </submittedName>
</protein>
<sequence length="53" mass="6228">MTFKSHENEKTNKNRNSYDFCNCYTDVSLWKPICFSKSMCTKGNVMDEHGNSR</sequence>
<accession>A0A173SJZ9</accession>
<organism evidence="1 2">
    <name type="scientific">Faecalibacterium prausnitzii</name>
    <dbReference type="NCBI Taxonomy" id="853"/>
    <lineage>
        <taxon>Bacteria</taxon>
        <taxon>Bacillati</taxon>
        <taxon>Bacillota</taxon>
        <taxon>Clostridia</taxon>
        <taxon>Eubacteriales</taxon>
        <taxon>Oscillospiraceae</taxon>
        <taxon>Faecalibacterium</taxon>
    </lineage>
</organism>
<dbReference type="Proteomes" id="UP000095649">
    <property type="component" value="Unassembled WGS sequence"/>
</dbReference>